<proteinExistence type="predicted"/>
<evidence type="ECO:0000256" key="2">
    <source>
        <dbReference type="ARBA" id="ARBA00022485"/>
    </source>
</evidence>
<evidence type="ECO:0000313" key="9">
    <source>
        <dbReference type="EMBL" id="BCZ45800.1"/>
    </source>
</evidence>
<evidence type="ECO:0000256" key="3">
    <source>
        <dbReference type="ARBA" id="ARBA00022723"/>
    </source>
</evidence>
<dbReference type="InterPro" id="IPR029039">
    <property type="entry name" value="Flavoprotein-like_sf"/>
</dbReference>
<dbReference type="Proteomes" id="UP000824633">
    <property type="component" value="Chromosome"/>
</dbReference>
<dbReference type="PANTHER" id="PTHR43687">
    <property type="entry name" value="ADENYLYLSULFATE REDUCTASE, BETA SUBUNIT"/>
    <property type="match status" value="1"/>
</dbReference>
<keyword evidence="2" id="KW-0004">4Fe-4S</keyword>
<dbReference type="InterPro" id="IPR017900">
    <property type="entry name" value="4Fe4S_Fe_S_CS"/>
</dbReference>
<keyword evidence="1" id="KW-0813">Transport</keyword>
<dbReference type="Gene3D" id="3.40.50.360">
    <property type="match status" value="1"/>
</dbReference>
<dbReference type="PROSITE" id="PS00198">
    <property type="entry name" value="4FE4S_FER_1"/>
    <property type="match status" value="1"/>
</dbReference>
<keyword evidence="7" id="KW-0411">Iron-sulfur</keyword>
<dbReference type="PROSITE" id="PS51379">
    <property type="entry name" value="4FE4S_FER_2"/>
    <property type="match status" value="2"/>
</dbReference>
<dbReference type="NCBIfam" id="NF038196">
    <property type="entry name" value="ferrodoxin_EFR1"/>
    <property type="match status" value="1"/>
</dbReference>
<protein>
    <submittedName>
        <fullName evidence="9">Iron-sulfur protein</fullName>
    </submittedName>
</protein>
<feature type="domain" description="4Fe-4S ferredoxin-type" evidence="8">
    <location>
        <begin position="190"/>
        <end position="219"/>
    </location>
</feature>
<feature type="domain" description="4Fe-4S ferredoxin-type" evidence="8">
    <location>
        <begin position="220"/>
        <end position="248"/>
    </location>
</feature>
<keyword evidence="6" id="KW-0408">Iron</keyword>
<sequence>METTIYVFSGTGTALAVASKIASELVGEVEIKSIAKELIEKKENEIKVESSKVGFIFPCYYGEMPTIVTSFVRKLNLDNTNYIFSVVTAGGNIGYSLEFLKRELENKGKKLNYGKSMIVSSNYIVAWYYNLIVSKGEKLKQSLKDQENKSIQIAVDVKGEKEEIEKSSYLLYKMPHILTSSKIVEDTRPWDKEFSANEKCNGCSICIKVCSVKNIVMKNNKPEFQHNCQRCMACIQYCPNQAIMFKGKLLDKPRYFHPDITHKEMIKFVQENKN</sequence>
<dbReference type="EMBL" id="AP024849">
    <property type="protein sequence ID" value="BCZ45800.1"/>
    <property type="molecule type" value="Genomic_DNA"/>
</dbReference>
<evidence type="ECO:0000256" key="5">
    <source>
        <dbReference type="ARBA" id="ARBA00022982"/>
    </source>
</evidence>
<dbReference type="RefSeq" id="WP_224037353.1">
    <property type="nucleotide sequence ID" value="NZ_AP024849.1"/>
</dbReference>
<evidence type="ECO:0000256" key="6">
    <source>
        <dbReference type="ARBA" id="ARBA00023004"/>
    </source>
</evidence>
<accession>A0ABM7TA25</accession>
<dbReference type="InterPro" id="IPR017896">
    <property type="entry name" value="4Fe4S_Fe-S-bd"/>
</dbReference>
<evidence type="ECO:0000256" key="7">
    <source>
        <dbReference type="ARBA" id="ARBA00023014"/>
    </source>
</evidence>
<keyword evidence="4" id="KW-0677">Repeat</keyword>
<reference evidence="10" key="1">
    <citation type="submission" date="2021-07" db="EMBL/GenBank/DDBJ databases">
        <title>Complete genome sequencing of a Clostridium isolate.</title>
        <authorList>
            <person name="Ueki A."/>
            <person name="Tonouchi A."/>
        </authorList>
    </citation>
    <scope>NUCLEOTIDE SEQUENCE [LARGE SCALE GENOMIC DNA]</scope>
    <source>
        <strain evidence="10">C5S11</strain>
    </source>
</reference>
<keyword evidence="10" id="KW-1185">Reference proteome</keyword>
<dbReference type="InterPro" id="IPR050572">
    <property type="entry name" value="Fe-S_Ferredoxin"/>
</dbReference>
<dbReference type="InterPro" id="IPR047964">
    <property type="entry name" value="EFR1-like"/>
</dbReference>
<name>A0ABM7TA25_9CLOT</name>
<dbReference type="PANTHER" id="PTHR43687:SF6">
    <property type="entry name" value="L-ASPARTATE SEMIALDEHYDE SULFURTRANSFERASE IRON-SULFUR SUBUNIT"/>
    <property type="match status" value="1"/>
</dbReference>
<dbReference type="Gene3D" id="3.30.70.20">
    <property type="match status" value="1"/>
</dbReference>
<keyword evidence="5" id="KW-0249">Electron transport</keyword>
<evidence type="ECO:0000256" key="1">
    <source>
        <dbReference type="ARBA" id="ARBA00022448"/>
    </source>
</evidence>
<dbReference type="SUPFAM" id="SSF52218">
    <property type="entry name" value="Flavoproteins"/>
    <property type="match status" value="1"/>
</dbReference>
<evidence type="ECO:0000259" key="8">
    <source>
        <dbReference type="PROSITE" id="PS51379"/>
    </source>
</evidence>
<organism evidence="9 10">
    <name type="scientific">Clostridium gelidum</name>
    <dbReference type="NCBI Taxonomy" id="704125"/>
    <lineage>
        <taxon>Bacteria</taxon>
        <taxon>Bacillati</taxon>
        <taxon>Bacillota</taxon>
        <taxon>Clostridia</taxon>
        <taxon>Eubacteriales</taxon>
        <taxon>Clostridiaceae</taxon>
        <taxon>Clostridium</taxon>
    </lineage>
</organism>
<gene>
    <name evidence="9" type="ORF">psyc5s11_18670</name>
</gene>
<evidence type="ECO:0000256" key="4">
    <source>
        <dbReference type="ARBA" id="ARBA00022737"/>
    </source>
</evidence>
<dbReference type="SUPFAM" id="SSF54862">
    <property type="entry name" value="4Fe-4S ferredoxins"/>
    <property type="match status" value="1"/>
</dbReference>
<keyword evidence="3" id="KW-0479">Metal-binding</keyword>
<evidence type="ECO:0000313" key="10">
    <source>
        <dbReference type="Proteomes" id="UP000824633"/>
    </source>
</evidence>